<dbReference type="Gene3D" id="3.40.50.300">
    <property type="entry name" value="P-loop containing nucleotide triphosphate hydrolases"/>
    <property type="match status" value="1"/>
</dbReference>
<name>A0ABT0QZZ0_9MICO</name>
<evidence type="ECO:0000313" key="3">
    <source>
        <dbReference type="Proteomes" id="UP001203761"/>
    </source>
</evidence>
<proteinExistence type="predicted"/>
<dbReference type="SUPFAM" id="SSF53795">
    <property type="entry name" value="PEP carboxykinase-like"/>
    <property type="match status" value="1"/>
</dbReference>
<keyword evidence="3" id="KW-1185">Reference proteome</keyword>
<evidence type="ECO:0000313" key="2">
    <source>
        <dbReference type="EMBL" id="MCL6423225.1"/>
    </source>
</evidence>
<feature type="compositionally biased region" description="Low complexity" evidence="1">
    <location>
        <begin position="1"/>
        <end position="19"/>
    </location>
</feature>
<feature type="region of interest" description="Disordered" evidence="1">
    <location>
        <begin position="1"/>
        <end position="24"/>
    </location>
</feature>
<protein>
    <recommendedName>
        <fullName evidence="4">AAA+ ATPase domain-containing protein</fullName>
    </recommendedName>
</protein>
<sequence>MSATAPRADEAAAPGDADTSAPEAAPGLDLEHVLLDLPGGPMLLEFTPAHAELAGEIAALWSHVSLPLDASGAGPAPDPHRLSAPEDPGAGVKGEVVTPGDGASYAVSGYITREVISALIGEKLLLHSGAVRIPGHGVVLLIGPSGAGKSTASTHLGRMGEYLTDELTILDPQSLRVTGFPKPVSRIQRDLDGAPKRDLGLASQGLRPIRESEPPSHVLLLNRRQEGEGTSGVRRLPLHEAVLQMVAQSSSVWTLPDGLETMARLLTSVGGAVEITYADADEIPGLLDALPARIEEEWETVAGIGADADASGLVRCLPFAGALVTDEATVLLRTGTVLTLQGLSDIVWEIVRAEGPLPLERLEEETVAMIGPHPESSALIAAALAELVQQGAVEQDAVQQTAVQQTAVQEDAAETIPAESAPAEDSPADQGSAPSS</sequence>
<comment type="caution">
    <text evidence="2">The sequence shown here is derived from an EMBL/GenBank/DDBJ whole genome shotgun (WGS) entry which is preliminary data.</text>
</comment>
<feature type="compositionally biased region" description="Low complexity" evidence="1">
    <location>
        <begin position="404"/>
        <end position="429"/>
    </location>
</feature>
<gene>
    <name evidence="2" type="ORF">Bequi_07475</name>
</gene>
<dbReference type="InterPro" id="IPR027417">
    <property type="entry name" value="P-loop_NTPase"/>
</dbReference>
<accession>A0ABT0QZZ0</accession>
<dbReference type="EMBL" id="JAKNCJ010000002">
    <property type="protein sequence ID" value="MCL6423225.1"/>
    <property type="molecule type" value="Genomic_DNA"/>
</dbReference>
<feature type="region of interest" description="Disordered" evidence="1">
    <location>
        <begin position="404"/>
        <end position="436"/>
    </location>
</feature>
<dbReference type="Proteomes" id="UP001203761">
    <property type="component" value="Unassembled WGS sequence"/>
</dbReference>
<dbReference type="RefSeq" id="WP_249737313.1">
    <property type="nucleotide sequence ID" value="NZ_JAKNCJ010000002.1"/>
</dbReference>
<evidence type="ECO:0008006" key="4">
    <source>
        <dbReference type="Google" id="ProtNLM"/>
    </source>
</evidence>
<evidence type="ECO:0000256" key="1">
    <source>
        <dbReference type="SAM" id="MobiDB-lite"/>
    </source>
</evidence>
<reference evidence="2" key="1">
    <citation type="submission" date="2022-02" db="EMBL/GenBank/DDBJ databases">
        <authorList>
            <person name="Lee M."/>
            <person name="Kim S.-J."/>
            <person name="Jung M.-Y."/>
        </authorList>
    </citation>
    <scope>NUCLEOTIDE SEQUENCE</scope>
    <source>
        <strain evidence="2">JHP9</strain>
    </source>
</reference>
<feature type="region of interest" description="Disordered" evidence="1">
    <location>
        <begin position="71"/>
        <end position="91"/>
    </location>
</feature>
<organism evidence="2 3">
    <name type="scientific">Brachybacterium equifaecis</name>
    <dbReference type="NCBI Taxonomy" id="2910770"/>
    <lineage>
        <taxon>Bacteria</taxon>
        <taxon>Bacillati</taxon>
        <taxon>Actinomycetota</taxon>
        <taxon>Actinomycetes</taxon>
        <taxon>Micrococcales</taxon>
        <taxon>Dermabacteraceae</taxon>
        <taxon>Brachybacterium</taxon>
    </lineage>
</organism>